<dbReference type="OrthoDB" id="4295522at2"/>
<evidence type="ECO:0000259" key="1">
    <source>
        <dbReference type="Pfam" id="PF12867"/>
    </source>
</evidence>
<dbReference type="Pfam" id="PF12867">
    <property type="entry name" value="DinB_2"/>
    <property type="match status" value="1"/>
</dbReference>
<reference evidence="2 3" key="1">
    <citation type="submission" date="2016-11" db="EMBL/GenBank/DDBJ databases">
        <authorList>
            <person name="Jaros S."/>
            <person name="Januszkiewicz K."/>
            <person name="Wedrychowicz H."/>
        </authorList>
    </citation>
    <scope>NUCLEOTIDE SEQUENCE [LARGE SCALE GENOMIC DNA]</scope>
    <source>
        <strain evidence="2 3">DSM 27406</strain>
    </source>
</reference>
<sequence length="152" mass="17169">MITTNIGIISHIRSNYVKLFDLYSTEQLNKVPEGFNNNILWNLGHLLVTDEIMFYQAAGRPANLDEQFIARFRRGTRPEGALSEADTEKIKQEMQHALLRVQEDHQQGKFAAYTPMTLSSGIVINNIGDAIAFAGYHHGLHTAAINNLRKFI</sequence>
<dbReference type="SUPFAM" id="SSF109854">
    <property type="entry name" value="DinB/YfiT-like putative metalloenzymes"/>
    <property type="match status" value="1"/>
</dbReference>
<dbReference type="Proteomes" id="UP000184420">
    <property type="component" value="Unassembled WGS sequence"/>
</dbReference>
<keyword evidence="3" id="KW-1185">Reference proteome</keyword>
<dbReference type="Gene3D" id="1.20.120.450">
    <property type="entry name" value="dinb family like domain"/>
    <property type="match status" value="1"/>
</dbReference>
<dbReference type="RefSeq" id="WP_073079668.1">
    <property type="nucleotide sequence ID" value="NZ_FRBL01000003.1"/>
</dbReference>
<proteinExistence type="predicted"/>
<accession>A0A1M6ZX77</accession>
<name>A0A1M6ZX77_9BACT</name>
<feature type="domain" description="DinB-like" evidence="1">
    <location>
        <begin position="12"/>
        <end position="144"/>
    </location>
</feature>
<dbReference type="EMBL" id="FRBL01000003">
    <property type="protein sequence ID" value="SHL35034.1"/>
    <property type="molecule type" value="Genomic_DNA"/>
</dbReference>
<organism evidence="2 3">
    <name type="scientific">Chitinophaga jiangningensis</name>
    <dbReference type="NCBI Taxonomy" id="1419482"/>
    <lineage>
        <taxon>Bacteria</taxon>
        <taxon>Pseudomonadati</taxon>
        <taxon>Bacteroidota</taxon>
        <taxon>Chitinophagia</taxon>
        <taxon>Chitinophagales</taxon>
        <taxon>Chitinophagaceae</taxon>
        <taxon>Chitinophaga</taxon>
    </lineage>
</organism>
<dbReference type="STRING" id="1419482.SAMN05444266_10341"/>
<dbReference type="InterPro" id="IPR024775">
    <property type="entry name" value="DinB-like"/>
</dbReference>
<protein>
    <submittedName>
        <fullName evidence="2">DinB superfamily protein</fullName>
    </submittedName>
</protein>
<evidence type="ECO:0000313" key="3">
    <source>
        <dbReference type="Proteomes" id="UP000184420"/>
    </source>
</evidence>
<dbReference type="AlphaFoldDB" id="A0A1M6ZX77"/>
<gene>
    <name evidence="2" type="ORF">SAMN05444266_10341</name>
</gene>
<evidence type="ECO:0000313" key="2">
    <source>
        <dbReference type="EMBL" id="SHL35034.1"/>
    </source>
</evidence>
<dbReference type="InterPro" id="IPR034660">
    <property type="entry name" value="DinB/YfiT-like"/>
</dbReference>